<dbReference type="Proteomes" id="UP000276133">
    <property type="component" value="Unassembled WGS sequence"/>
</dbReference>
<keyword evidence="1" id="KW-0695">RNA-directed DNA polymerase</keyword>
<sequence length="132" mass="15828">MFWSQLFSQHLDVKEDPDRIYSILHGPPLCKTNNDHLTLIWEYELKSKEINSDKTFCSSEIDWYKVLNGLKVDQMFDKFLFYYNSACEKFIPKSKNTNKNQPWMTKELREQIREKFKVWKTYMASGRTIAIG</sequence>
<protein>
    <submittedName>
        <fullName evidence="1">RNA-directed DNA polymerase from mobile element jockey-like</fullName>
    </submittedName>
</protein>
<organism evidence="1 2">
    <name type="scientific">Brachionus plicatilis</name>
    <name type="common">Marine rotifer</name>
    <name type="synonym">Brachionus muelleri</name>
    <dbReference type="NCBI Taxonomy" id="10195"/>
    <lineage>
        <taxon>Eukaryota</taxon>
        <taxon>Metazoa</taxon>
        <taxon>Spiralia</taxon>
        <taxon>Gnathifera</taxon>
        <taxon>Rotifera</taxon>
        <taxon>Eurotatoria</taxon>
        <taxon>Monogononta</taxon>
        <taxon>Pseudotrocha</taxon>
        <taxon>Ploima</taxon>
        <taxon>Brachionidae</taxon>
        <taxon>Brachionus</taxon>
    </lineage>
</organism>
<keyword evidence="1" id="KW-0808">Transferase</keyword>
<reference evidence="1 2" key="1">
    <citation type="journal article" date="2018" name="Sci. Rep.">
        <title>Genomic signatures of local adaptation to the degree of environmental predictability in rotifers.</title>
        <authorList>
            <person name="Franch-Gras L."/>
            <person name="Hahn C."/>
            <person name="Garcia-Roger E.M."/>
            <person name="Carmona M.J."/>
            <person name="Serra M."/>
            <person name="Gomez A."/>
        </authorList>
    </citation>
    <scope>NUCLEOTIDE SEQUENCE [LARGE SCALE GENOMIC DNA]</scope>
    <source>
        <strain evidence="1">HYR1</strain>
    </source>
</reference>
<keyword evidence="1" id="KW-0548">Nucleotidyltransferase</keyword>
<gene>
    <name evidence="1" type="ORF">BpHYR1_000961</name>
</gene>
<dbReference type="GO" id="GO:0003964">
    <property type="term" value="F:RNA-directed DNA polymerase activity"/>
    <property type="evidence" value="ECO:0007669"/>
    <property type="project" value="UniProtKB-KW"/>
</dbReference>
<evidence type="ECO:0000313" key="2">
    <source>
        <dbReference type="Proteomes" id="UP000276133"/>
    </source>
</evidence>
<dbReference type="AlphaFoldDB" id="A0A3M7RD38"/>
<evidence type="ECO:0000313" key="1">
    <source>
        <dbReference type="EMBL" id="RNA21466.1"/>
    </source>
</evidence>
<accession>A0A3M7RD38</accession>
<name>A0A3M7RD38_BRAPC</name>
<proteinExistence type="predicted"/>
<keyword evidence="2" id="KW-1185">Reference proteome</keyword>
<dbReference type="OrthoDB" id="6622316at2759"/>
<dbReference type="EMBL" id="REGN01003661">
    <property type="protein sequence ID" value="RNA21466.1"/>
    <property type="molecule type" value="Genomic_DNA"/>
</dbReference>
<comment type="caution">
    <text evidence="1">The sequence shown here is derived from an EMBL/GenBank/DDBJ whole genome shotgun (WGS) entry which is preliminary data.</text>
</comment>